<feature type="domain" description="Knr4/Smi1-like" evidence="1">
    <location>
        <begin position="137"/>
        <end position="260"/>
    </location>
</feature>
<dbReference type="KEGG" id="kpul:GXN76_00955"/>
<sequence>MWDQIDYGKGEVFHRSVDLKAVSFIEQRHRLSEDMLLVYYLEGKYSIDVGCYDGEGKSVIVSVGGDTRKSLFKRTVYSVEELKDVLERAVTVAHKVLDQPDEESSYTSVISTPEYLKGSVDQLLGRVEVEWEENESHVTEEMLRKVEKEWGVLLPDELKKIVLHCNGGGPVPLYFKAQDTSVFLQYLFSFHPRDCENIYNKQDHLPKGVYAIGDTSSSMLCLDYRSGSNEPEVKEIYVAPHSLKVEEYHVANSFGEFLAGLHPYIDWLEPVREESMDGLKRNLEELERFWGIILPLHYKRLVLKSNGGYPELRYFYHERGKDGIDHLLRVDQLDAENGVWTVYQNDFKGTSFYPFAKCLSGSYLCHHYKKGKPTVIWWDPQHHVQLEVKSSIGRLLDYLYIS</sequence>
<dbReference type="SMART" id="SM00860">
    <property type="entry name" value="SMI1_KNR4"/>
    <property type="match status" value="2"/>
</dbReference>
<reference evidence="2 3" key="1">
    <citation type="submission" date="2020-01" db="EMBL/GenBank/DDBJ databases">
        <authorList>
            <person name="Gulvik C.A."/>
            <person name="Batra D.G."/>
        </authorList>
    </citation>
    <scope>NUCLEOTIDE SEQUENCE [LARGE SCALE GENOMIC DNA]</scope>
    <source>
        <strain evidence="2 3">W9323</strain>
    </source>
</reference>
<dbReference type="AlphaFoldDB" id="A0A7D3XQ46"/>
<dbReference type="InterPro" id="IPR037883">
    <property type="entry name" value="Knr4/Smi1-like_sf"/>
</dbReference>
<evidence type="ECO:0000313" key="2">
    <source>
        <dbReference type="EMBL" id="QKG83168.1"/>
    </source>
</evidence>
<name>A0A7D3XQ46_9BACL</name>
<protein>
    <recommendedName>
        <fullName evidence="1">Knr4/Smi1-like domain-containing protein</fullName>
    </recommendedName>
</protein>
<gene>
    <name evidence="2" type="ORF">GXN76_00955</name>
</gene>
<dbReference type="Pfam" id="PF09346">
    <property type="entry name" value="SMI1_KNR4"/>
    <property type="match status" value="1"/>
</dbReference>
<accession>A0A7D3XQ46</accession>
<keyword evidence="3" id="KW-1185">Reference proteome</keyword>
<dbReference type="InterPro" id="IPR018958">
    <property type="entry name" value="Knr4/Smi1-like_dom"/>
</dbReference>
<organism evidence="2 3">
    <name type="scientific">Kroppenstedtia pulmonis</name>
    <dbReference type="NCBI Taxonomy" id="1380685"/>
    <lineage>
        <taxon>Bacteria</taxon>
        <taxon>Bacillati</taxon>
        <taxon>Bacillota</taxon>
        <taxon>Bacilli</taxon>
        <taxon>Bacillales</taxon>
        <taxon>Thermoactinomycetaceae</taxon>
        <taxon>Kroppenstedtia</taxon>
    </lineage>
</organism>
<dbReference type="Gene3D" id="3.40.1580.10">
    <property type="entry name" value="SMI1/KNR4-like"/>
    <property type="match status" value="2"/>
</dbReference>
<evidence type="ECO:0000313" key="3">
    <source>
        <dbReference type="Proteomes" id="UP000503088"/>
    </source>
</evidence>
<evidence type="ECO:0000259" key="1">
    <source>
        <dbReference type="SMART" id="SM00860"/>
    </source>
</evidence>
<dbReference type="SUPFAM" id="SSF160631">
    <property type="entry name" value="SMI1/KNR4-like"/>
    <property type="match status" value="2"/>
</dbReference>
<dbReference type="Pfam" id="PF14568">
    <property type="entry name" value="SUKH_6"/>
    <property type="match status" value="1"/>
</dbReference>
<dbReference type="EMBL" id="CP048104">
    <property type="protein sequence ID" value="QKG83168.1"/>
    <property type="molecule type" value="Genomic_DNA"/>
</dbReference>
<dbReference type="RefSeq" id="WP_173219405.1">
    <property type="nucleotide sequence ID" value="NZ_CP048104.1"/>
</dbReference>
<feature type="domain" description="Knr4/Smi1-like" evidence="1">
    <location>
        <begin position="278"/>
        <end position="401"/>
    </location>
</feature>
<dbReference type="Proteomes" id="UP000503088">
    <property type="component" value="Chromosome"/>
</dbReference>
<proteinExistence type="predicted"/>